<feature type="compositionally biased region" description="Acidic residues" evidence="1">
    <location>
        <begin position="56"/>
        <end position="69"/>
    </location>
</feature>
<reference evidence="3" key="1">
    <citation type="journal article" date="2011" name="Nat. Genet.">
        <title>The Arabidopsis lyrata genome sequence and the basis of rapid genome size change.</title>
        <authorList>
            <person name="Hu T.T."/>
            <person name="Pattyn P."/>
            <person name="Bakker E.G."/>
            <person name="Cao J."/>
            <person name="Cheng J.-F."/>
            <person name="Clark R.M."/>
            <person name="Fahlgren N."/>
            <person name="Fawcett J.A."/>
            <person name="Grimwood J."/>
            <person name="Gundlach H."/>
            <person name="Haberer G."/>
            <person name="Hollister J.D."/>
            <person name="Ossowski S."/>
            <person name="Ottilar R.P."/>
            <person name="Salamov A.A."/>
            <person name="Schneeberger K."/>
            <person name="Spannagl M."/>
            <person name="Wang X."/>
            <person name="Yang L."/>
            <person name="Nasrallah M.E."/>
            <person name="Bergelson J."/>
            <person name="Carrington J.C."/>
            <person name="Gaut B.S."/>
            <person name="Schmutz J."/>
            <person name="Mayer K.F.X."/>
            <person name="Van de Peer Y."/>
            <person name="Grigoriev I.V."/>
            <person name="Nordborg M."/>
            <person name="Weigel D."/>
            <person name="Guo Y.-L."/>
        </authorList>
    </citation>
    <scope>NUCLEOTIDE SEQUENCE [LARGE SCALE GENOMIC DNA]</scope>
    <source>
        <strain evidence="3">cv. MN47</strain>
    </source>
</reference>
<sequence>MRLRDAKKSLIYKKKHVPDQKRYQSDKACPNIDGDIGVDGDSREGDECGPSRDGDIDVDGDNKEDDECGPSESSANKGKDKEKEGISVSETNNEACKKSSESKKYCRKKRYVRERKETNKRKQGDNSYNDIPTRKQPQRKKCKNTDKVSKNM</sequence>
<dbReference type="Proteomes" id="UP000008694">
    <property type="component" value="Unassembled WGS sequence"/>
</dbReference>
<feature type="compositionally biased region" description="Basic and acidic residues" evidence="1">
    <location>
        <begin position="40"/>
        <end position="55"/>
    </location>
</feature>
<keyword evidence="3" id="KW-1185">Reference proteome</keyword>
<feature type="compositionally biased region" description="Basic and acidic residues" evidence="1">
    <location>
        <begin position="95"/>
        <end position="104"/>
    </location>
</feature>
<organism evidence="3">
    <name type="scientific">Arabidopsis lyrata subsp. lyrata</name>
    <name type="common">Lyre-leaved rock-cress</name>
    <dbReference type="NCBI Taxonomy" id="81972"/>
    <lineage>
        <taxon>Eukaryota</taxon>
        <taxon>Viridiplantae</taxon>
        <taxon>Streptophyta</taxon>
        <taxon>Embryophyta</taxon>
        <taxon>Tracheophyta</taxon>
        <taxon>Spermatophyta</taxon>
        <taxon>Magnoliopsida</taxon>
        <taxon>eudicotyledons</taxon>
        <taxon>Gunneridae</taxon>
        <taxon>Pentapetalae</taxon>
        <taxon>rosids</taxon>
        <taxon>malvids</taxon>
        <taxon>Brassicales</taxon>
        <taxon>Brassicaceae</taxon>
        <taxon>Camelineae</taxon>
        <taxon>Arabidopsis</taxon>
    </lineage>
</organism>
<dbReference type="Gramene" id="fgenesh1_pg.C_scaffold_1003195">
    <property type="protein sequence ID" value="fgenesh1_pg.C_scaffold_1003195"/>
    <property type="gene ID" value="fgenesh1_pg.C_scaffold_1003195"/>
</dbReference>
<gene>
    <name evidence="2" type="ORF">ARALYDRAFT_336630</name>
</gene>
<protein>
    <submittedName>
        <fullName evidence="2">Uncharacterized protein</fullName>
    </submittedName>
</protein>
<evidence type="ECO:0000313" key="2">
    <source>
        <dbReference type="EMBL" id="EFH67450.1"/>
    </source>
</evidence>
<feature type="region of interest" description="Disordered" evidence="1">
    <location>
        <begin position="1"/>
        <end position="152"/>
    </location>
</feature>
<proteinExistence type="predicted"/>
<accession>D7KLW1</accession>
<dbReference type="AlphaFoldDB" id="D7KLW1"/>
<evidence type="ECO:0000256" key="1">
    <source>
        <dbReference type="SAM" id="MobiDB-lite"/>
    </source>
</evidence>
<name>D7KLW1_ARALL</name>
<evidence type="ECO:0000313" key="3">
    <source>
        <dbReference type="Proteomes" id="UP000008694"/>
    </source>
</evidence>
<feature type="compositionally biased region" description="Basic and acidic residues" evidence="1">
    <location>
        <begin position="114"/>
        <end position="124"/>
    </location>
</feature>
<dbReference type="HOGENOM" id="CLU_1724784_0_0_1"/>
<dbReference type="EMBL" id="GL348713">
    <property type="protein sequence ID" value="EFH67450.1"/>
    <property type="molecule type" value="Genomic_DNA"/>
</dbReference>
<feature type="compositionally biased region" description="Basic and acidic residues" evidence="1">
    <location>
        <begin position="143"/>
        <end position="152"/>
    </location>
</feature>